<dbReference type="GO" id="GO:0000993">
    <property type="term" value="F:RNA polymerase II complex binding"/>
    <property type="evidence" value="ECO:0007669"/>
    <property type="project" value="InterPro"/>
</dbReference>
<dbReference type="PROSITE" id="PS50179">
    <property type="entry name" value="VHS"/>
    <property type="match status" value="1"/>
</dbReference>
<dbReference type="Pfam" id="PF04818">
    <property type="entry name" value="CID"/>
    <property type="match status" value="1"/>
</dbReference>
<feature type="domain" description="VHS" evidence="3">
    <location>
        <begin position="31"/>
        <end position="128"/>
    </location>
</feature>
<dbReference type="GO" id="GO:0003729">
    <property type="term" value="F:mRNA binding"/>
    <property type="evidence" value="ECO:0007669"/>
    <property type="project" value="InterPro"/>
</dbReference>
<dbReference type="PANTHER" id="PTHR15921:SF3">
    <property type="entry name" value="PRE-MRNA CLEAVAGE COMPLEX 2 PROTEIN PCF11"/>
    <property type="match status" value="1"/>
</dbReference>
<dbReference type="GO" id="GO:0005737">
    <property type="term" value="C:cytoplasm"/>
    <property type="evidence" value="ECO:0007669"/>
    <property type="project" value="TreeGrafter"/>
</dbReference>
<dbReference type="InterPro" id="IPR047415">
    <property type="entry name" value="Pcf11_CID"/>
</dbReference>
<feature type="region of interest" description="Disordered" evidence="2">
    <location>
        <begin position="155"/>
        <end position="217"/>
    </location>
</feature>
<dbReference type="SMART" id="SM00582">
    <property type="entry name" value="RPR"/>
    <property type="match status" value="1"/>
</dbReference>
<dbReference type="InterPro" id="IPR006569">
    <property type="entry name" value="CID_dom"/>
</dbReference>
<dbReference type="Pfam" id="PF21936">
    <property type="entry name" value="Pcf11_C"/>
    <property type="match status" value="1"/>
</dbReference>
<dbReference type="GO" id="GO:0007034">
    <property type="term" value="P:vacuolar transport"/>
    <property type="evidence" value="ECO:0007669"/>
    <property type="project" value="UniProtKB-ARBA"/>
</dbReference>
<evidence type="ECO:0000259" key="3">
    <source>
        <dbReference type="PROSITE" id="PS50179"/>
    </source>
</evidence>
<feature type="compositionally biased region" description="Polar residues" evidence="2">
    <location>
        <begin position="205"/>
        <end position="217"/>
    </location>
</feature>
<dbReference type="Pfam" id="PF11526">
    <property type="entry name" value="Pfc11_Clp1_ID"/>
    <property type="match status" value="1"/>
</dbReference>
<dbReference type="InterPro" id="IPR045154">
    <property type="entry name" value="PCF11-like"/>
</dbReference>
<dbReference type="FunFam" id="1.25.40.90:FF:000016">
    <property type="entry name" value="mRNA cleavage factor complex component Pcf11"/>
    <property type="match status" value="1"/>
</dbReference>
<reference evidence="5 6" key="1">
    <citation type="submission" date="2015-04" db="EMBL/GenBank/DDBJ databases">
        <title>Genome sequence of Ceratocystis platani, a major pathogen of plane trees.</title>
        <authorList>
            <person name="Belbahri L."/>
        </authorList>
    </citation>
    <scope>NUCLEOTIDE SEQUENCE [LARGE SCALE GENOMIC DNA]</scope>
    <source>
        <strain evidence="5 6">CFO</strain>
    </source>
</reference>
<dbReference type="GO" id="GO:0035091">
    <property type="term" value="F:phosphatidylinositol binding"/>
    <property type="evidence" value="ECO:0007669"/>
    <property type="project" value="InterPro"/>
</dbReference>
<accession>A0A0F8B1R1</accession>
<dbReference type="SUPFAM" id="SSF48464">
    <property type="entry name" value="ENTH/VHS domain"/>
    <property type="match status" value="1"/>
</dbReference>
<dbReference type="AlphaFoldDB" id="A0A0F8B1R1"/>
<dbReference type="PANTHER" id="PTHR15921">
    <property type="entry name" value="PRE-MRNA CLEAVAGE COMPLEX II"/>
    <property type="match status" value="1"/>
</dbReference>
<feature type="domain" description="CID" evidence="4">
    <location>
        <begin position="8"/>
        <end position="146"/>
    </location>
</feature>
<dbReference type="Gene3D" id="1.25.40.90">
    <property type="match status" value="1"/>
</dbReference>
<dbReference type="InterPro" id="IPR008942">
    <property type="entry name" value="ENTH_VHS"/>
</dbReference>
<dbReference type="OrthoDB" id="343582at2759"/>
<comment type="subunit">
    <text evidence="1">Component of the ESCRT-0 complex composed of HSE1 and VPS27.</text>
</comment>
<name>A0A0F8B1R1_CERFI</name>
<gene>
    <name evidence="5" type="ORF">CFO_g4058</name>
</gene>
<proteinExistence type="predicted"/>
<evidence type="ECO:0000313" key="5">
    <source>
        <dbReference type="EMBL" id="KKF93600.1"/>
    </source>
</evidence>
<evidence type="ECO:0000256" key="1">
    <source>
        <dbReference type="ARBA" id="ARBA00011446"/>
    </source>
</evidence>
<comment type="caution">
    <text evidence="5">The sequence shown here is derived from an EMBL/GenBank/DDBJ whole genome shotgun (WGS) entry which is preliminary data.</text>
</comment>
<evidence type="ECO:0000313" key="6">
    <source>
        <dbReference type="Proteomes" id="UP000034841"/>
    </source>
</evidence>
<evidence type="ECO:0008006" key="7">
    <source>
        <dbReference type="Google" id="ProtNLM"/>
    </source>
</evidence>
<evidence type="ECO:0000256" key="2">
    <source>
        <dbReference type="SAM" id="MobiDB-lite"/>
    </source>
</evidence>
<dbReference type="GO" id="GO:0005849">
    <property type="term" value="C:mRNA cleavage factor complex"/>
    <property type="evidence" value="ECO:0007669"/>
    <property type="project" value="InterPro"/>
</dbReference>
<dbReference type="CDD" id="cd16982">
    <property type="entry name" value="CID_Pcf11"/>
    <property type="match status" value="1"/>
</dbReference>
<dbReference type="Proteomes" id="UP000034841">
    <property type="component" value="Unassembled WGS sequence"/>
</dbReference>
<dbReference type="InterPro" id="IPR002014">
    <property type="entry name" value="VHS_dom"/>
</dbReference>
<keyword evidence="6" id="KW-1185">Reference proteome</keyword>
<protein>
    <recommendedName>
        <fullName evidence="7">CID domain-containing protein</fullName>
    </recommendedName>
</protein>
<dbReference type="GO" id="GO:0043130">
    <property type="term" value="F:ubiquitin binding"/>
    <property type="evidence" value="ECO:0007669"/>
    <property type="project" value="InterPro"/>
</dbReference>
<organism evidence="5 6">
    <name type="scientific">Ceratocystis fimbriata f. sp. platani</name>
    <dbReference type="NCBI Taxonomy" id="88771"/>
    <lineage>
        <taxon>Eukaryota</taxon>
        <taxon>Fungi</taxon>
        <taxon>Dikarya</taxon>
        <taxon>Ascomycota</taxon>
        <taxon>Pezizomycotina</taxon>
        <taxon>Sordariomycetes</taxon>
        <taxon>Hypocreomycetidae</taxon>
        <taxon>Microascales</taxon>
        <taxon>Ceratocystidaceae</taxon>
        <taxon>Ceratocystis</taxon>
    </lineage>
</organism>
<dbReference type="GO" id="GO:0016192">
    <property type="term" value="P:vesicle-mediated transport"/>
    <property type="evidence" value="ECO:0007669"/>
    <property type="project" value="UniProtKB-ARBA"/>
</dbReference>
<dbReference type="EMBL" id="LBBL01000224">
    <property type="protein sequence ID" value="KKF93600.1"/>
    <property type="molecule type" value="Genomic_DNA"/>
</dbReference>
<dbReference type="GO" id="GO:0031124">
    <property type="term" value="P:mRNA 3'-end processing"/>
    <property type="evidence" value="ECO:0007669"/>
    <property type="project" value="InterPro"/>
</dbReference>
<dbReference type="InterPro" id="IPR021605">
    <property type="entry name" value="Pcf11_Clp1-ID"/>
</dbReference>
<dbReference type="GO" id="GO:0006369">
    <property type="term" value="P:termination of RNA polymerase II transcription"/>
    <property type="evidence" value="ECO:0007669"/>
    <property type="project" value="InterPro"/>
</dbReference>
<evidence type="ECO:0000259" key="4">
    <source>
        <dbReference type="PROSITE" id="PS51391"/>
    </source>
</evidence>
<dbReference type="InterPro" id="IPR054127">
    <property type="entry name" value="Pcf11_C"/>
</dbReference>
<sequence length="529" mass="59242">MADYESTAGAEVAEDFRSALEDMTTVLRVEIMGLCQIARENTEFAVDIAQTLQSYILKAAPHRKLPALYVLDAIVKNVGTPYTLYLAPKLYSMFLESYATVDSNVRRKMEEMLRTWKQAVPGSIDTRPVFPLEVVQPIEDALMKASASAFQAQQKNMIGRPRVVHPRDTPSPHARIQSPFGPPPGSGGAFSAPPGKQSTPPPTYPSSIGPQANGNQSSINYEALKNDVESLIQTLHLAGAKYPHDDTIPKKTQALLDLQGLFNKGGSINPDQLSLIKKQVDDLAAGVRANYADVWPIVFKHYQQQRVPPVLPSIIANALAAQRQQQPRTPIVEMGDIQLDSTSLKQDRQHLLFTMLEGLGKPCSQCGRRFKNDEDGRKKRVRHMDWHFQVHQRSVKAEKHGQHRSWYPDTKDWTISRETIDADIPEVTSTTNAAPKQPEIQYIPVPDPTEGVNTTCSICADKFVNKWLDSAQEWVWLDTMRVGNKAYHASCYNEAFRSRNTPEPVLGKRKAESPNHFMVEGKKWRAEVV</sequence>
<dbReference type="PROSITE" id="PS51391">
    <property type="entry name" value="CID"/>
    <property type="match status" value="1"/>
</dbReference>